<feature type="compositionally biased region" description="Low complexity" evidence="1">
    <location>
        <begin position="172"/>
        <end position="188"/>
    </location>
</feature>
<feature type="compositionally biased region" description="Basic and acidic residues" evidence="1">
    <location>
        <begin position="223"/>
        <end position="244"/>
    </location>
</feature>
<feature type="compositionally biased region" description="Gly residues" evidence="1">
    <location>
        <begin position="267"/>
        <end position="283"/>
    </location>
</feature>
<feature type="region of interest" description="Disordered" evidence="1">
    <location>
        <begin position="136"/>
        <end position="332"/>
    </location>
</feature>
<dbReference type="EMBL" id="CP108318">
    <property type="protein sequence ID" value="WTW61899.1"/>
    <property type="molecule type" value="Genomic_DNA"/>
</dbReference>
<feature type="transmembrane region" description="Helical" evidence="2">
    <location>
        <begin position="103"/>
        <end position="126"/>
    </location>
</feature>
<evidence type="ECO:0000313" key="3">
    <source>
        <dbReference type="EMBL" id="WTW61899.1"/>
    </source>
</evidence>
<keyword evidence="2" id="KW-1133">Transmembrane helix</keyword>
<reference evidence="3" key="1">
    <citation type="submission" date="2022-10" db="EMBL/GenBank/DDBJ databases">
        <title>The complete genomes of actinobacterial strains from the NBC collection.</title>
        <authorList>
            <person name="Joergensen T.S."/>
            <person name="Alvarez Arevalo M."/>
            <person name="Sterndorff E.B."/>
            <person name="Faurdal D."/>
            <person name="Vuksanovic O."/>
            <person name="Mourched A.-S."/>
            <person name="Charusanti P."/>
            <person name="Shaw S."/>
            <person name="Blin K."/>
            <person name="Weber T."/>
        </authorList>
    </citation>
    <scope>NUCLEOTIDE SEQUENCE</scope>
    <source>
        <strain evidence="3">NBC_00003</strain>
    </source>
</reference>
<keyword evidence="2" id="KW-0812">Transmembrane</keyword>
<evidence type="ECO:0000256" key="2">
    <source>
        <dbReference type="SAM" id="Phobius"/>
    </source>
</evidence>
<organism evidence="3">
    <name type="scientific">Streptomyces sp. NBC_00003</name>
    <dbReference type="NCBI Taxonomy" id="2903608"/>
    <lineage>
        <taxon>Bacteria</taxon>
        <taxon>Bacillati</taxon>
        <taxon>Actinomycetota</taxon>
        <taxon>Actinomycetes</taxon>
        <taxon>Kitasatosporales</taxon>
        <taxon>Streptomycetaceae</taxon>
        <taxon>Streptomyces</taxon>
    </lineage>
</organism>
<evidence type="ECO:0008006" key="4">
    <source>
        <dbReference type="Google" id="ProtNLM"/>
    </source>
</evidence>
<keyword evidence="2" id="KW-0472">Membrane</keyword>
<feature type="compositionally biased region" description="Gly residues" evidence="1">
    <location>
        <begin position="205"/>
        <end position="215"/>
    </location>
</feature>
<dbReference type="AlphaFoldDB" id="A0AAU2V413"/>
<accession>A0AAU2V413</accession>
<feature type="compositionally biased region" description="Gly residues" evidence="1">
    <location>
        <begin position="292"/>
        <end position="306"/>
    </location>
</feature>
<proteinExistence type="predicted"/>
<protein>
    <recommendedName>
        <fullName evidence="4">Extensin</fullName>
    </recommendedName>
</protein>
<name>A0AAU2V413_9ACTN</name>
<evidence type="ECO:0000256" key="1">
    <source>
        <dbReference type="SAM" id="MobiDB-lite"/>
    </source>
</evidence>
<sequence>MADERHEWLDGDAAERLLRGEGVEPGDERARAEADRLSALLRSLARNEPATTELPGEAAALAAFRKARPEGAPAAEALGVVRVGRAAEARQAPRRRRFAPVRLGLAAAVACCALGGVAVAAGTGVLPGPFAFDGQDPSPASTVSAEATPGPVATSPSHSLPPGSPTPDRHGPSTGTGTPGGSSHSASPDGSATGSTGDADKKGGTQPGGSGGDNDGSGQWLADRADDCRDYRSGKLDEDKRRSLESAAHGPAAVKAFCDLLLDGKGGKSGGAGGGSDGGSGDGGKGKDKGKGGASGNWNGGGGGGKRSSVTTGPSHLLDWLNPAALTPPAQH</sequence>
<gene>
    <name evidence="3" type="ORF">OG549_15215</name>
</gene>